<evidence type="ECO:0000256" key="10">
    <source>
        <dbReference type="HAMAP-Rule" id="MF_01464"/>
    </source>
</evidence>
<feature type="domain" description="Protein export membrane protein SecD/SecF C-terminal" evidence="11">
    <location>
        <begin position="896"/>
        <end position="1075"/>
    </location>
</feature>
<keyword evidence="4 9" id="KW-0812">Transmembrane</keyword>
<evidence type="ECO:0000256" key="3">
    <source>
        <dbReference type="ARBA" id="ARBA00022475"/>
    </source>
</evidence>
<reference evidence="14 15" key="1">
    <citation type="submission" date="2016-07" db="EMBL/GenBank/DDBJ databases">
        <title>Draft genome of Scalindua rubra, obtained from a brine-seawater interface in the Red Sea, sheds light on salt adaptation in anammox bacteria.</title>
        <authorList>
            <person name="Speth D.R."/>
            <person name="Lagkouvardos I."/>
            <person name="Wang Y."/>
            <person name="Qian P.-Y."/>
            <person name="Dutilh B.E."/>
            <person name="Jetten M.S."/>
        </authorList>
    </citation>
    <scope>NUCLEOTIDE SEQUENCE [LARGE SCALE GENOMIC DNA]</scope>
    <source>
        <strain evidence="14">BSI-1</strain>
    </source>
</reference>
<dbReference type="Gene3D" id="3.30.70.2040">
    <property type="match status" value="1"/>
</dbReference>
<comment type="subcellular location">
    <subcellularLocation>
        <location evidence="1 9">Cell membrane</location>
        <topology evidence="1 9">Multi-pass membrane protein</topology>
    </subcellularLocation>
</comment>
<dbReference type="Proteomes" id="UP000094056">
    <property type="component" value="Unassembled WGS sequence"/>
</dbReference>
<proteinExistence type="inferred from homology"/>
<dbReference type="Pfam" id="PF22599">
    <property type="entry name" value="SecDF_P1_head"/>
    <property type="match status" value="1"/>
</dbReference>
<dbReference type="NCBIfam" id="TIGR01129">
    <property type="entry name" value="secD"/>
    <property type="match status" value="1"/>
</dbReference>
<evidence type="ECO:0000313" key="15">
    <source>
        <dbReference type="Proteomes" id="UP000094056"/>
    </source>
</evidence>
<keyword evidence="5 9" id="KW-0653">Protein transport</keyword>
<feature type="transmembrane region" description="Helical" evidence="9">
    <location>
        <begin position="1048"/>
        <end position="1069"/>
    </location>
</feature>
<dbReference type="NCBIfam" id="TIGR00916">
    <property type="entry name" value="2A0604s01"/>
    <property type="match status" value="1"/>
</dbReference>
<feature type="transmembrane region" description="Helical" evidence="9">
    <location>
        <begin position="1081"/>
        <end position="1100"/>
    </location>
</feature>
<dbReference type="GO" id="GO:0065002">
    <property type="term" value="P:intracellular protein transmembrane transport"/>
    <property type="evidence" value="ECO:0007669"/>
    <property type="project" value="UniProtKB-UniRule"/>
</dbReference>
<dbReference type="FunFam" id="1.20.1640.10:FF:000004">
    <property type="entry name" value="Protein translocase subunit SecD"/>
    <property type="match status" value="1"/>
</dbReference>
<feature type="transmembrane region" description="Helical" evidence="9">
    <location>
        <begin position="391"/>
        <end position="412"/>
    </location>
</feature>
<dbReference type="SUPFAM" id="SSF82866">
    <property type="entry name" value="Multidrug efflux transporter AcrB transmembrane domain"/>
    <property type="match status" value="2"/>
</dbReference>
<comment type="function">
    <text evidence="9">Part of the Sec protein translocase complex. Interacts with the SecYEG preprotein conducting channel. SecDF uses the proton motive force (PMF) to complete protein translocation after the ATP-dependent function of SecA.</text>
</comment>
<evidence type="ECO:0000256" key="8">
    <source>
        <dbReference type="ARBA" id="ARBA00023136"/>
    </source>
</evidence>
<sequence>MPRNLRWKIPVIVILVAIAITALYPPADKPIKVEEIKEIDGKIVDRSIIKHSSFGFLYRNPIIRETILKKETKEDGSTEVNKNVEYIARGQIKLGLDLRGGSELLYKIKAEESEYHPGLTDEIIALLEKRIDPQGVLEYRLQQQGVRRILIQVPGATKKETESLKQRITKLGKLEFRLAAPPDSSEYNDAKEGKPVPGFYKHWLKKKKGEEGKTQDWFLVRNKIELTGEHLSRVYPDRKDIKAVIGFEFDQTGKAKFGRLTERNIGKPMAIILDGILYSAPTIRDRIPGKGIIEGNFTQDEVNDLIAVMRAGSLPADLELEMETTVGPSLGKDSIKRGLIAGVIGGIFIILFMCIYYMGAGAVANFTFILNIVMVVGTLSILNATLTLPGIAGLVLMIGMAVDANVLIFERIREEKVKGKVIRLAVKNGYERAFTTIVDSNLTTLITAVILYAVGTGPVKGFAIVLIAGLLINMFTAVFVTRVIFEIFLGIGFMSRFSMLQFFKKPRMSFVLYRRITTIGSLILIIIGISVFVARGKENYDIDFTGGTLIQLKLNKPIPVGTVRNKLEVTGYPDAEVQSIWSSKDIAKATKDSTEFGIRIKSLNNDKTIQKITNDLKNVIDEKLFNKINFSNPSNFQLVLNKPVDEYTIQNYLKEAGYGQSDILSIYPVGKVGKKYSINIAGLAQDKSRTDTIKNVTSIFSGLIEMSSIKPLFGDIKDELPTITDAARGAQYRALSTMSIDLKKAVDPNILEIEFEKEGYKDIMVSTRGASSGKTLFRKLQISGPRHMLETIKLHGIALNLPPIVIVDNSSFQVELKKVADEKSLREVLSGSKELKNSIGEIAGIDIASEEYIVSMKALNAAKIQEKIREDIFNTFEDHLYTESTNTQQSILDPFKRVVSIGSTVAGEMKSRAFLALFFACGAIIIYIWFRFGELKFGVSAVITLVHDVLITVGAVAIADHFGNVFGDVKINLPMIAAFLTLIGYSLNDTIVLFDRIRENLAGKNKKITKELIDSSINQNLNRTILTSLTTFGVVSALYFIGGTAIHGFAFVMMVGVVVGTYSSIFIASPILLDWDFVKKIFKIIIICIFFPIWITVRLSRKTPKERKLKPSRA</sequence>
<keyword evidence="7 9" id="KW-0811">Translocation</keyword>
<evidence type="ECO:0000256" key="7">
    <source>
        <dbReference type="ARBA" id="ARBA00023010"/>
    </source>
</evidence>
<dbReference type="PRINTS" id="PR01755">
    <property type="entry name" value="SECFTRNLCASE"/>
</dbReference>
<comment type="similarity">
    <text evidence="9">Belongs to the SecD/SecF family. SecD subfamily.</text>
</comment>
<feature type="domain" description="SecDF P1 head subdomain" evidence="13">
    <location>
        <begin position="213"/>
        <end position="316"/>
    </location>
</feature>
<dbReference type="Pfam" id="PF21760">
    <property type="entry name" value="SecD_1st"/>
    <property type="match status" value="1"/>
</dbReference>
<protein>
    <recommendedName>
        <fullName evidence="9 10">Multifunctional fusion protein</fullName>
    </recommendedName>
    <domain>
        <recommendedName>
            <fullName evidence="9">Protein translocase subunit SecD</fullName>
        </recommendedName>
    </domain>
    <domain>
        <recommendedName>
            <fullName evidence="10">Protein-export membrane protein SecF</fullName>
        </recommendedName>
    </domain>
</protein>
<dbReference type="InterPro" id="IPR054384">
    <property type="entry name" value="SecDF_P1_head"/>
</dbReference>
<dbReference type="InterPro" id="IPR005791">
    <property type="entry name" value="SecD"/>
</dbReference>
<feature type="transmembrane region" description="Helical" evidence="9">
    <location>
        <begin position="971"/>
        <end position="994"/>
    </location>
</feature>
<keyword evidence="2 9" id="KW-0813">Transport</keyword>
<dbReference type="NCBIfam" id="TIGR00966">
    <property type="entry name" value="transloc_SecF"/>
    <property type="match status" value="1"/>
</dbReference>
<feature type="transmembrane region" description="Helical" evidence="9">
    <location>
        <begin position="937"/>
        <end position="959"/>
    </location>
</feature>
<dbReference type="PATRIC" id="fig|1872076.5.peg.3037"/>
<dbReference type="InterPro" id="IPR022646">
    <property type="entry name" value="SecD/SecF_CS"/>
</dbReference>
<evidence type="ECO:0000259" key="13">
    <source>
        <dbReference type="Pfam" id="PF22599"/>
    </source>
</evidence>
<dbReference type="Gene3D" id="3.30.1360.200">
    <property type="match status" value="1"/>
</dbReference>
<feature type="transmembrane region" description="Helical" evidence="9">
    <location>
        <begin position="913"/>
        <end position="930"/>
    </location>
</feature>
<evidence type="ECO:0000256" key="2">
    <source>
        <dbReference type="ARBA" id="ARBA00022448"/>
    </source>
</evidence>
<evidence type="ECO:0000259" key="11">
    <source>
        <dbReference type="Pfam" id="PF02355"/>
    </source>
</evidence>
<dbReference type="EMBL" id="MAYW01000068">
    <property type="protein sequence ID" value="ODS32321.1"/>
    <property type="molecule type" value="Genomic_DNA"/>
</dbReference>
<accession>A0A1E3X9M2</accession>
<keyword evidence="3 9" id="KW-1003">Cell membrane</keyword>
<feature type="domain" description="Protein export membrane protein SecD/SecF C-terminal" evidence="11">
    <location>
        <begin position="317"/>
        <end position="484"/>
    </location>
</feature>
<dbReference type="HAMAP" id="MF_01463_B">
    <property type="entry name" value="SecD_B"/>
    <property type="match status" value="1"/>
</dbReference>
<evidence type="ECO:0000259" key="12">
    <source>
        <dbReference type="Pfam" id="PF21760"/>
    </source>
</evidence>
<dbReference type="Gene3D" id="1.20.1640.10">
    <property type="entry name" value="Multidrug efflux transporter AcrB transmembrane domain"/>
    <property type="match status" value="2"/>
</dbReference>
<dbReference type="GO" id="GO:0015450">
    <property type="term" value="F:protein-transporting ATPase activity"/>
    <property type="evidence" value="ECO:0007669"/>
    <property type="project" value="InterPro"/>
</dbReference>
<dbReference type="InterPro" id="IPR048634">
    <property type="entry name" value="SecD_SecF_C"/>
</dbReference>
<dbReference type="InterPro" id="IPR005665">
    <property type="entry name" value="SecF_bac"/>
</dbReference>
<feature type="transmembrane region" description="Helical" evidence="9">
    <location>
        <begin position="1025"/>
        <end position="1042"/>
    </location>
</feature>
<feature type="transmembrane region" description="Helical" evidence="9">
    <location>
        <begin position="433"/>
        <end position="455"/>
    </location>
</feature>
<evidence type="ECO:0000256" key="9">
    <source>
        <dbReference type="HAMAP-Rule" id="MF_01463"/>
    </source>
</evidence>
<feature type="transmembrane region" description="Helical" evidence="9">
    <location>
        <begin position="366"/>
        <end position="385"/>
    </location>
</feature>
<dbReference type="HAMAP" id="MF_01464_B">
    <property type="entry name" value="SecF_B"/>
    <property type="match status" value="1"/>
</dbReference>
<keyword evidence="8 9" id="KW-0472">Membrane</keyword>
<feature type="domain" description="Protein translocase subunit SecDF P1" evidence="12">
    <location>
        <begin position="122"/>
        <end position="179"/>
    </location>
</feature>
<name>A0A1E3X9M2_9BACT</name>
<evidence type="ECO:0000256" key="4">
    <source>
        <dbReference type="ARBA" id="ARBA00022692"/>
    </source>
</evidence>
<dbReference type="InterPro" id="IPR055344">
    <property type="entry name" value="SecD_SecF_C_bact"/>
</dbReference>
<comment type="subunit">
    <text evidence="9">Forms a complex with SecF. Part of the essential Sec protein translocation apparatus which comprises SecA, SecYEG and auxiliary proteins SecDF. Other proteins may also be involved.</text>
</comment>
<dbReference type="AlphaFoldDB" id="A0A1E3X9M2"/>
<comment type="caution">
    <text evidence="9">Lacks conserved residue(s) required for the propagation of feature annotation.</text>
</comment>
<comment type="similarity">
    <text evidence="10">Belongs to the SecD/SecF family. SecF subfamily.</text>
</comment>
<dbReference type="Pfam" id="PF02355">
    <property type="entry name" value="SecD_SecF_C"/>
    <property type="match status" value="2"/>
</dbReference>
<dbReference type="GO" id="GO:0005886">
    <property type="term" value="C:plasma membrane"/>
    <property type="evidence" value="ECO:0007669"/>
    <property type="project" value="UniProtKB-SubCell"/>
</dbReference>
<comment type="subunit">
    <text evidence="10">Forms a complex with SecD. Part of the essential Sec protein translocation apparatus which comprises SecA, SecYEG and auxiliary proteins SecDF. Other proteins may also be involved.</text>
</comment>
<dbReference type="InterPro" id="IPR048631">
    <property type="entry name" value="SecD_1st"/>
</dbReference>
<dbReference type="Pfam" id="PF07549">
    <property type="entry name" value="Sec_GG"/>
    <property type="match status" value="2"/>
</dbReference>
<evidence type="ECO:0000313" key="14">
    <source>
        <dbReference type="EMBL" id="ODS32321.1"/>
    </source>
</evidence>
<evidence type="ECO:0000256" key="6">
    <source>
        <dbReference type="ARBA" id="ARBA00022989"/>
    </source>
</evidence>
<keyword evidence="6 9" id="KW-1133">Transmembrane helix</keyword>
<dbReference type="GO" id="GO:0006605">
    <property type="term" value="P:protein targeting"/>
    <property type="evidence" value="ECO:0007669"/>
    <property type="project" value="UniProtKB-UniRule"/>
</dbReference>
<comment type="caution">
    <text evidence="14">The sequence shown here is derived from an EMBL/GenBank/DDBJ whole genome shotgun (WGS) entry which is preliminary data.</text>
</comment>
<dbReference type="InterPro" id="IPR022645">
    <property type="entry name" value="SecD/SecF_bac"/>
</dbReference>
<evidence type="ECO:0000256" key="5">
    <source>
        <dbReference type="ARBA" id="ARBA00022927"/>
    </source>
</evidence>
<feature type="transmembrane region" description="Helical" evidence="9">
    <location>
        <begin position="512"/>
        <end position="534"/>
    </location>
</feature>
<dbReference type="PANTHER" id="PTHR30081:SF1">
    <property type="entry name" value="PROTEIN TRANSLOCASE SUBUNIT SECD"/>
    <property type="match status" value="1"/>
</dbReference>
<evidence type="ECO:0000256" key="1">
    <source>
        <dbReference type="ARBA" id="ARBA00004651"/>
    </source>
</evidence>
<feature type="transmembrane region" description="Helical" evidence="9">
    <location>
        <begin position="7"/>
        <end position="27"/>
    </location>
</feature>
<feature type="transmembrane region" description="Helical" evidence="9">
    <location>
        <begin position="338"/>
        <end position="359"/>
    </location>
</feature>
<dbReference type="GO" id="GO:0043952">
    <property type="term" value="P:protein transport by the Sec complex"/>
    <property type="evidence" value="ECO:0007669"/>
    <property type="project" value="UniProtKB-UniRule"/>
</dbReference>
<dbReference type="PANTHER" id="PTHR30081">
    <property type="entry name" value="PROTEIN-EXPORT MEMBRANE PROTEIN SEC"/>
    <property type="match status" value="1"/>
</dbReference>
<gene>
    <name evidence="10" type="primary">secF</name>
    <name evidence="9" type="synonym">secD</name>
    <name evidence="14" type="ORF">SCARUB_02569</name>
</gene>
<organism evidence="14 15">
    <name type="scientific">Candidatus Scalindua rubra</name>
    <dbReference type="NCBI Taxonomy" id="1872076"/>
    <lineage>
        <taxon>Bacteria</taxon>
        <taxon>Pseudomonadati</taxon>
        <taxon>Planctomycetota</taxon>
        <taxon>Candidatus Brocadiia</taxon>
        <taxon>Candidatus Brocadiales</taxon>
        <taxon>Candidatus Scalinduaceae</taxon>
        <taxon>Candidatus Scalindua</taxon>
    </lineage>
</organism>
<feature type="transmembrane region" description="Helical" evidence="9">
    <location>
        <begin position="461"/>
        <end position="491"/>
    </location>
</feature>
<dbReference type="Gene3D" id="3.30.70.3400">
    <property type="match status" value="1"/>
</dbReference>
<dbReference type="InterPro" id="IPR022813">
    <property type="entry name" value="SecD/SecF_arch_bac"/>
</dbReference>